<protein>
    <submittedName>
        <fullName evidence="2">Putative thioredoxin-like protein</fullName>
    </submittedName>
</protein>
<name>A0A6A4PU97_LUPAL</name>
<evidence type="ECO:0000313" key="3">
    <source>
        <dbReference type="Proteomes" id="UP000447434"/>
    </source>
</evidence>
<dbReference type="PROSITE" id="PS51354">
    <property type="entry name" value="GLUTAREDOXIN_2"/>
    <property type="match status" value="1"/>
</dbReference>
<dbReference type="Gene3D" id="3.40.30.10">
    <property type="entry name" value="Glutaredoxin"/>
    <property type="match status" value="1"/>
</dbReference>
<keyword evidence="3" id="KW-1185">Reference proteome</keyword>
<sequence>MGCTNSKHKRCHKCKAPYSPSLRSNSMHIHHAPPQTDHVVALTSTTFAIRHHDDDSGDSLTFTNGNLKIYNENKQRNEKKEEFSMGLIEAKTWSNMIEQKITKVVTPMTPTKTPPGEPQTIINTWELMEGLEDTSPFRFRSISFDSNADVNSPKPPMFVQITQEDESKINSAISEFDPKVLSSFIESFVSNPAIDNKFEKNKVVFYFTSLRGVRKTYEDCCKVMSILKGLGVRVDERDVSMHSEFKEELKELLGDGYGVGGGLPRVFVGRDYIGGAEEIQKLHENGKLEKLFVSCDKIEENGTELCEACGDIRFVACENCYGSRKIYRRSDDDDDDDGVTGRYGFQCCPHCNENGLIRCPVCCY</sequence>
<reference evidence="3" key="1">
    <citation type="journal article" date="2020" name="Nat. Commun.">
        <title>Genome sequence of the cluster root forming white lupin.</title>
        <authorList>
            <person name="Hufnagel B."/>
            <person name="Marques A."/>
            <person name="Soriano A."/>
            <person name="Marques L."/>
            <person name="Divol F."/>
            <person name="Doumas P."/>
            <person name="Sallet E."/>
            <person name="Mancinotti D."/>
            <person name="Carrere S."/>
            <person name="Marande W."/>
            <person name="Arribat S."/>
            <person name="Keller J."/>
            <person name="Huneau C."/>
            <person name="Blein T."/>
            <person name="Aime D."/>
            <person name="Laguerre M."/>
            <person name="Taylor J."/>
            <person name="Schubert V."/>
            <person name="Nelson M."/>
            <person name="Geu-Flores F."/>
            <person name="Crespi M."/>
            <person name="Gallardo-Guerrero K."/>
            <person name="Delaux P.-M."/>
            <person name="Salse J."/>
            <person name="Berges H."/>
            <person name="Guyot R."/>
            <person name="Gouzy J."/>
            <person name="Peret B."/>
        </authorList>
    </citation>
    <scope>NUCLEOTIDE SEQUENCE [LARGE SCALE GENOMIC DNA]</scope>
    <source>
        <strain evidence="3">cv. Amiga</strain>
    </source>
</reference>
<dbReference type="PANTHER" id="PTHR45669">
    <property type="entry name" value="GLUTAREDOXIN DOMAIN-CONTAINING CYSTEINE-RICH PROTEIN CG12206-RELATED"/>
    <property type="match status" value="1"/>
</dbReference>
<accession>A0A6A4PU97</accession>
<organism evidence="2 3">
    <name type="scientific">Lupinus albus</name>
    <name type="common">White lupine</name>
    <name type="synonym">Lupinus termis</name>
    <dbReference type="NCBI Taxonomy" id="3870"/>
    <lineage>
        <taxon>Eukaryota</taxon>
        <taxon>Viridiplantae</taxon>
        <taxon>Streptophyta</taxon>
        <taxon>Embryophyta</taxon>
        <taxon>Tracheophyta</taxon>
        <taxon>Spermatophyta</taxon>
        <taxon>Magnoliopsida</taxon>
        <taxon>eudicotyledons</taxon>
        <taxon>Gunneridae</taxon>
        <taxon>Pentapetalae</taxon>
        <taxon>rosids</taxon>
        <taxon>fabids</taxon>
        <taxon>Fabales</taxon>
        <taxon>Fabaceae</taxon>
        <taxon>Papilionoideae</taxon>
        <taxon>50 kb inversion clade</taxon>
        <taxon>genistoids sensu lato</taxon>
        <taxon>core genistoids</taxon>
        <taxon>Genisteae</taxon>
        <taxon>Lupinus</taxon>
    </lineage>
</organism>
<evidence type="ECO:0000313" key="2">
    <source>
        <dbReference type="EMBL" id="KAE9605078.1"/>
    </source>
</evidence>
<dbReference type="CDD" id="cd03031">
    <property type="entry name" value="GRX_GRX_like"/>
    <property type="match status" value="1"/>
</dbReference>
<comment type="caution">
    <text evidence="2">The sequence shown here is derived from an EMBL/GenBank/DDBJ whole genome shotgun (WGS) entry which is preliminary data.</text>
</comment>
<feature type="domain" description="Glutaredoxin" evidence="1">
    <location>
        <begin position="204"/>
        <end position="273"/>
    </location>
</feature>
<dbReference type="AlphaFoldDB" id="A0A6A4PU97"/>
<evidence type="ECO:0000259" key="1">
    <source>
        <dbReference type="Pfam" id="PF00462"/>
    </source>
</evidence>
<dbReference type="Pfam" id="PF23733">
    <property type="entry name" value="GRXCR1-2_C"/>
    <property type="match status" value="1"/>
</dbReference>
<dbReference type="Proteomes" id="UP000447434">
    <property type="component" value="Chromosome 10"/>
</dbReference>
<dbReference type="InterPro" id="IPR036249">
    <property type="entry name" value="Thioredoxin-like_sf"/>
</dbReference>
<dbReference type="OrthoDB" id="423313at2759"/>
<proteinExistence type="predicted"/>
<dbReference type="InterPro" id="IPR002109">
    <property type="entry name" value="Glutaredoxin"/>
</dbReference>
<dbReference type="FunFam" id="3.40.30.10:FF:000273">
    <property type="entry name" value="Glutaredoxin family protein"/>
    <property type="match status" value="1"/>
</dbReference>
<dbReference type="EMBL" id="WOCE01000010">
    <property type="protein sequence ID" value="KAE9605078.1"/>
    <property type="molecule type" value="Genomic_DNA"/>
</dbReference>
<gene>
    <name evidence="2" type="ORF">Lalb_Chr10g0093301</name>
</gene>
<dbReference type="SUPFAM" id="SSF52833">
    <property type="entry name" value="Thioredoxin-like"/>
    <property type="match status" value="1"/>
</dbReference>
<dbReference type="Pfam" id="PF00462">
    <property type="entry name" value="Glutaredoxin"/>
    <property type="match status" value="1"/>
</dbReference>
<dbReference type="PANTHER" id="PTHR45669:SF30">
    <property type="entry name" value="OS04G0641300 PROTEIN"/>
    <property type="match status" value="1"/>
</dbReference>